<keyword evidence="2" id="KW-1185">Reference proteome</keyword>
<organism evidence="1 2">
    <name type="scientific">Microbacterium azadirachtae</name>
    <dbReference type="NCBI Taxonomy" id="582680"/>
    <lineage>
        <taxon>Bacteria</taxon>
        <taxon>Bacillati</taxon>
        <taxon>Actinomycetota</taxon>
        <taxon>Actinomycetes</taxon>
        <taxon>Micrococcales</taxon>
        <taxon>Microbacteriaceae</taxon>
        <taxon>Microbacterium</taxon>
    </lineage>
</organism>
<dbReference type="PATRIC" id="fig|582680.7.peg.2501"/>
<comment type="caution">
    <text evidence="1">The sequence shown here is derived from an EMBL/GenBank/DDBJ whole genome shotgun (WGS) entry which is preliminary data.</text>
</comment>
<proteinExistence type="predicted"/>
<gene>
    <name evidence="1" type="ORF">RL72_02448</name>
</gene>
<dbReference type="RefSeq" id="WP_045251107.1">
    <property type="nucleotide sequence ID" value="NZ_JYIT01000080.1"/>
</dbReference>
<dbReference type="Proteomes" id="UP000033448">
    <property type="component" value="Unassembled WGS sequence"/>
</dbReference>
<dbReference type="AlphaFoldDB" id="A0A0F0KN81"/>
<evidence type="ECO:0008006" key="3">
    <source>
        <dbReference type="Google" id="ProtNLM"/>
    </source>
</evidence>
<name>A0A0F0KN81_9MICO</name>
<reference evidence="1 2" key="1">
    <citation type="submission" date="2015-02" db="EMBL/GenBank/DDBJ databases">
        <title>Draft genome sequences of ten Microbacterium spp. with emphasis on heavy metal contaminated environments.</title>
        <authorList>
            <person name="Corretto E."/>
        </authorList>
    </citation>
    <scope>NUCLEOTIDE SEQUENCE [LARGE SCALE GENOMIC DNA]</scope>
    <source>
        <strain evidence="1 2">DSM 23848</strain>
    </source>
</reference>
<evidence type="ECO:0000313" key="1">
    <source>
        <dbReference type="EMBL" id="KJL21909.1"/>
    </source>
</evidence>
<evidence type="ECO:0000313" key="2">
    <source>
        <dbReference type="Proteomes" id="UP000033448"/>
    </source>
</evidence>
<accession>A0A0F0KN81</accession>
<protein>
    <recommendedName>
        <fullName evidence="3">Asp23/Gls24 family envelope stress response protein</fullName>
    </recommendedName>
</protein>
<dbReference type="EMBL" id="JYIT01000080">
    <property type="protein sequence ID" value="KJL21909.1"/>
    <property type="molecule type" value="Genomic_DNA"/>
</dbReference>
<sequence length="114" mass="11812">MTEAEAAELAARIEQDLLAEPGISAVYTASGGGRLREVAAKLRGADDAARVVVRPGEVAQVEVALGLDDARPAGETARAAQRIIRRAASVPVRIRLTVAHLDVAPPEHAATTTA</sequence>